<comment type="caution">
    <text evidence="4">The sequence shown here is derived from an EMBL/GenBank/DDBJ whole genome shotgun (WGS) entry which is preliminary data.</text>
</comment>
<evidence type="ECO:0000256" key="1">
    <source>
        <dbReference type="ARBA" id="ARBA00022748"/>
    </source>
</evidence>
<gene>
    <name evidence="4" type="ORF">BVC71_03830</name>
</gene>
<dbReference type="NCBIfam" id="TIGR03142">
    <property type="entry name" value="cytochro_ccmI"/>
    <property type="match status" value="1"/>
</dbReference>
<protein>
    <submittedName>
        <fullName evidence="4">C-type cytochrome biogenesis protein CcmI</fullName>
    </submittedName>
</protein>
<dbReference type="AlphaFoldDB" id="A0A251X1M7"/>
<dbReference type="OrthoDB" id="9815847at2"/>
<dbReference type="RefSeq" id="WP_086450279.1">
    <property type="nucleotide sequence ID" value="NZ_MSPP01000001.1"/>
</dbReference>
<keyword evidence="5" id="KW-1185">Reference proteome</keyword>
<keyword evidence="3" id="KW-0812">Transmembrane</keyword>
<dbReference type="SUPFAM" id="SSF48452">
    <property type="entry name" value="TPR-like"/>
    <property type="match status" value="1"/>
</dbReference>
<evidence type="ECO:0000256" key="3">
    <source>
        <dbReference type="SAM" id="Phobius"/>
    </source>
</evidence>
<dbReference type="Gene3D" id="1.25.40.10">
    <property type="entry name" value="Tetratricopeptide repeat domain"/>
    <property type="match status" value="1"/>
</dbReference>
<sequence length="404" mass="43465">MFWIIATLLALVAGGMLVLPLARKNETDTTGPSDVDIYKTQLAEIERDLNRGILSADEAEQAKTEVARRLLAADKTAANNNGETPRKIAIGAAVVSLVAVVAGGLGLYAVLGAPNADDLPREQRIADARAQYDNRPSQAEAESAQPTPEDIDLPDNLRDTVERVRQNALDNPDDIAALRDLARMEIIMGNTARAARAQGQIVTQMGGNDAPIDEKEALAELMVSAAGGVVTPEAERVLRVILDENPNSLTGLYWVGALFMQNGRPDQAFVYWDRLLRNAPEDAEWIANVQQTTMDLAWYAGREDYTPPVNTLRGPTAQDIENASEMDAESQANMIQGMVDGLMSRLANEGGTPDEWAQLIRALGVQGDTERAAAIWGEAQQNFAGNETALNVIRPAAVSAGVAE</sequence>
<name>A0A251X1M7_9RHOB</name>
<dbReference type="Proteomes" id="UP000194664">
    <property type="component" value="Unassembled WGS sequence"/>
</dbReference>
<dbReference type="EMBL" id="MSPP01000001">
    <property type="protein sequence ID" value="OUD10630.1"/>
    <property type="molecule type" value="Genomic_DNA"/>
</dbReference>
<keyword evidence="3" id="KW-0472">Membrane</keyword>
<dbReference type="GO" id="GO:0017004">
    <property type="term" value="P:cytochrome complex assembly"/>
    <property type="evidence" value="ECO:0007669"/>
    <property type="project" value="UniProtKB-KW"/>
</dbReference>
<reference evidence="4 5" key="1">
    <citation type="submission" date="2016-12" db="EMBL/GenBank/DDBJ databases">
        <title>The draft genome sequence of HSLHS2.</title>
        <authorList>
            <person name="Hu D."/>
            <person name="Wang L."/>
            <person name="Shao Z."/>
        </authorList>
    </citation>
    <scope>NUCLEOTIDE SEQUENCE [LARGE SCALE GENOMIC DNA]</scope>
    <source>
        <strain evidence="4">MCCC 1A06712</strain>
    </source>
</reference>
<evidence type="ECO:0000256" key="2">
    <source>
        <dbReference type="SAM" id="MobiDB-lite"/>
    </source>
</evidence>
<proteinExistence type="predicted"/>
<keyword evidence="1" id="KW-0201">Cytochrome c-type biogenesis</keyword>
<evidence type="ECO:0000313" key="5">
    <source>
        <dbReference type="Proteomes" id="UP000194664"/>
    </source>
</evidence>
<organism evidence="4 5">
    <name type="scientific">Marivivens niveibacter</name>
    <dbReference type="NCBI Taxonomy" id="1930667"/>
    <lineage>
        <taxon>Bacteria</taxon>
        <taxon>Pseudomonadati</taxon>
        <taxon>Pseudomonadota</taxon>
        <taxon>Alphaproteobacteria</taxon>
        <taxon>Rhodobacterales</taxon>
        <taxon>Paracoccaceae</taxon>
        <taxon>Marivivens group</taxon>
        <taxon>Marivivens</taxon>
    </lineage>
</organism>
<feature type="transmembrane region" description="Helical" evidence="3">
    <location>
        <begin position="88"/>
        <end position="111"/>
    </location>
</feature>
<evidence type="ECO:0000313" key="4">
    <source>
        <dbReference type="EMBL" id="OUD10630.1"/>
    </source>
</evidence>
<dbReference type="InterPro" id="IPR011990">
    <property type="entry name" value="TPR-like_helical_dom_sf"/>
</dbReference>
<feature type="region of interest" description="Disordered" evidence="2">
    <location>
        <begin position="132"/>
        <end position="155"/>
    </location>
</feature>
<accession>A0A251X1M7</accession>
<dbReference type="InterPro" id="IPR017560">
    <property type="entry name" value="Cyt_c_biogenesis_CcmI"/>
</dbReference>
<keyword evidence="3" id="KW-1133">Transmembrane helix</keyword>